<comment type="caution">
    <text evidence="2">The sequence shown here is derived from an EMBL/GenBank/DDBJ whole genome shotgun (WGS) entry which is preliminary data.</text>
</comment>
<evidence type="ECO:0000313" key="3">
    <source>
        <dbReference type="EMBL" id="CAF4501685.1"/>
    </source>
</evidence>
<feature type="region of interest" description="Disordered" evidence="1">
    <location>
        <begin position="26"/>
        <end position="64"/>
    </location>
</feature>
<feature type="non-terminal residue" evidence="2">
    <location>
        <position position="117"/>
    </location>
</feature>
<evidence type="ECO:0000313" key="2">
    <source>
        <dbReference type="EMBL" id="CAF1615573.1"/>
    </source>
</evidence>
<proteinExistence type="predicted"/>
<accession>A0A816BVD4</accession>
<gene>
    <name evidence="2" type="ORF">GPM918_LOCUS43386</name>
    <name evidence="3" type="ORF">SRO942_LOCUS44871</name>
</gene>
<dbReference type="AlphaFoldDB" id="A0A816BVD4"/>
<dbReference type="EMBL" id="CAJOBC010106132">
    <property type="protein sequence ID" value="CAF4501685.1"/>
    <property type="molecule type" value="Genomic_DNA"/>
</dbReference>
<dbReference type="OrthoDB" id="10581067at2759"/>
<protein>
    <submittedName>
        <fullName evidence="2">Uncharacterized protein</fullName>
    </submittedName>
</protein>
<keyword evidence="4" id="KW-1185">Reference proteome</keyword>
<sequence length="117" mass="12786">MNVELLIPAGEQRPCSTVTEIRATTAGPIKRKRDTRPAGVTASMSQMSLSNLPSKRQRSTTMGDVAEETVANRSASENKPKYLKVPDQIFKEMLTKAFTGTENIVGSLDTPTKVEFV</sequence>
<reference evidence="2" key="1">
    <citation type="submission" date="2021-02" db="EMBL/GenBank/DDBJ databases">
        <authorList>
            <person name="Nowell W R."/>
        </authorList>
    </citation>
    <scope>NUCLEOTIDE SEQUENCE</scope>
</reference>
<feature type="compositionally biased region" description="Polar residues" evidence="1">
    <location>
        <begin position="42"/>
        <end position="62"/>
    </location>
</feature>
<name>A0A816BVD4_9BILA</name>
<organism evidence="2 4">
    <name type="scientific">Didymodactylos carnosus</name>
    <dbReference type="NCBI Taxonomy" id="1234261"/>
    <lineage>
        <taxon>Eukaryota</taxon>
        <taxon>Metazoa</taxon>
        <taxon>Spiralia</taxon>
        <taxon>Gnathifera</taxon>
        <taxon>Rotifera</taxon>
        <taxon>Eurotatoria</taxon>
        <taxon>Bdelloidea</taxon>
        <taxon>Philodinida</taxon>
        <taxon>Philodinidae</taxon>
        <taxon>Didymodactylos</taxon>
    </lineage>
</organism>
<dbReference type="EMBL" id="CAJNOQ010039185">
    <property type="protein sequence ID" value="CAF1615573.1"/>
    <property type="molecule type" value="Genomic_DNA"/>
</dbReference>
<evidence type="ECO:0000256" key="1">
    <source>
        <dbReference type="SAM" id="MobiDB-lite"/>
    </source>
</evidence>
<evidence type="ECO:0000313" key="4">
    <source>
        <dbReference type="Proteomes" id="UP000663829"/>
    </source>
</evidence>
<dbReference type="Proteomes" id="UP000681722">
    <property type="component" value="Unassembled WGS sequence"/>
</dbReference>
<dbReference type="Proteomes" id="UP000663829">
    <property type="component" value="Unassembled WGS sequence"/>
</dbReference>